<keyword evidence="2" id="KW-1185">Reference proteome</keyword>
<evidence type="ECO:0000313" key="2">
    <source>
        <dbReference type="Proteomes" id="UP000595446"/>
    </source>
</evidence>
<gene>
    <name evidence="1" type="ORF">MHEC_15060</name>
</gene>
<protein>
    <submittedName>
        <fullName evidence="1">Uncharacterized protein</fullName>
    </submittedName>
</protein>
<proteinExistence type="predicted"/>
<sequence>MVDAIDAEAQAFYTRYGFIAVKNRERRLVMKVATVEKALGERWRD</sequence>
<dbReference type="AlphaFoldDB" id="A0A7R7TUL1"/>
<reference evidence="1 2" key="1">
    <citation type="submission" date="2020-12" db="EMBL/GenBank/DDBJ databases">
        <title>Complete genome sequence of Mycobacterium heckeshornense JCM 15655T, closely related to a pathogenic non-tuberculous mycobacterial species Mycobacterium xenopi.</title>
        <authorList>
            <person name="Yoshida M."/>
            <person name="Fukano H."/>
            <person name="Asakura T."/>
            <person name="Suzuki M."/>
            <person name="Hoshino Y."/>
        </authorList>
    </citation>
    <scope>NUCLEOTIDE SEQUENCE [LARGE SCALE GENOMIC DNA]</scope>
    <source>
        <strain evidence="1 2">JCM 15655</strain>
    </source>
</reference>
<dbReference type="Gene3D" id="3.40.630.30">
    <property type="match status" value="1"/>
</dbReference>
<dbReference type="Proteomes" id="UP000595446">
    <property type="component" value="Chromosome"/>
</dbReference>
<organism evidence="1 2">
    <name type="scientific">Mycobacterium heckeshornense</name>
    <dbReference type="NCBI Taxonomy" id="110505"/>
    <lineage>
        <taxon>Bacteria</taxon>
        <taxon>Bacillati</taxon>
        <taxon>Actinomycetota</taxon>
        <taxon>Actinomycetes</taxon>
        <taxon>Mycobacteriales</taxon>
        <taxon>Mycobacteriaceae</taxon>
        <taxon>Mycobacterium</taxon>
    </lineage>
</organism>
<accession>A0A7R7TUL1</accession>
<dbReference type="EMBL" id="AP024237">
    <property type="protein sequence ID" value="BCO35073.1"/>
    <property type="molecule type" value="Genomic_DNA"/>
</dbReference>
<evidence type="ECO:0000313" key="1">
    <source>
        <dbReference type="EMBL" id="BCO35073.1"/>
    </source>
</evidence>
<name>A0A7R7TUL1_9MYCO</name>